<dbReference type="CDD" id="cd06571">
    <property type="entry name" value="Bac_DnaA_C"/>
    <property type="match status" value="1"/>
</dbReference>
<dbReference type="Gene3D" id="3.40.50.300">
    <property type="entry name" value="P-loop containing nucleotide triphosphate hydrolases"/>
    <property type="match status" value="1"/>
</dbReference>
<dbReference type="GO" id="GO:0005737">
    <property type="term" value="C:cytoplasm"/>
    <property type="evidence" value="ECO:0007669"/>
    <property type="project" value="UniProtKB-SubCell"/>
</dbReference>
<comment type="subunit">
    <text evidence="8">Oligomerizes as a right-handed, spiral filament on DNA at oriC.</text>
</comment>
<evidence type="ECO:0000256" key="7">
    <source>
        <dbReference type="ARBA" id="ARBA00023125"/>
    </source>
</evidence>
<dbReference type="GO" id="GO:0008289">
    <property type="term" value="F:lipid binding"/>
    <property type="evidence" value="ECO:0007669"/>
    <property type="project" value="UniProtKB-KW"/>
</dbReference>
<feature type="binding site" evidence="8">
    <location>
        <position position="179"/>
    </location>
    <ligand>
        <name>ATP</name>
        <dbReference type="ChEBI" id="CHEBI:30616"/>
    </ligand>
</feature>
<keyword evidence="16" id="KW-1185">Reference proteome</keyword>
<feature type="region of interest" description="Domain I, interacts with DnaA modulators" evidence="8">
    <location>
        <begin position="1"/>
        <end position="103"/>
    </location>
</feature>
<comment type="caution">
    <text evidence="15">The sequence shown here is derived from an EMBL/GenBank/DDBJ whole genome shotgun (WGS) entry which is preliminary data.</text>
</comment>
<comment type="subcellular location">
    <subcellularLocation>
        <location evidence="8">Cytoplasm</location>
    </subcellularLocation>
</comment>
<dbReference type="GO" id="GO:0005886">
    <property type="term" value="C:plasma membrane"/>
    <property type="evidence" value="ECO:0007669"/>
    <property type="project" value="TreeGrafter"/>
</dbReference>
<dbReference type="SMART" id="SM00382">
    <property type="entry name" value="AAA"/>
    <property type="match status" value="1"/>
</dbReference>
<dbReference type="InterPro" id="IPR027417">
    <property type="entry name" value="P-loop_NTPase"/>
</dbReference>
<dbReference type="AlphaFoldDB" id="A0A3R6FLQ6"/>
<proteinExistence type="inferred from homology"/>
<comment type="caution">
    <text evidence="8">Lacks conserved residue(s) required for the propagation of feature annotation.</text>
</comment>
<accession>A0A3R6FLQ6</accession>
<feature type="region of interest" description="Domain IV, binds dsDNA" evidence="8">
    <location>
        <begin position="349"/>
        <end position="470"/>
    </location>
</feature>
<dbReference type="NCBIfam" id="TIGR00362">
    <property type="entry name" value="DnaA"/>
    <property type="match status" value="1"/>
</dbReference>
<dbReference type="SMART" id="SM00760">
    <property type="entry name" value="Bac_DnaA_C"/>
    <property type="match status" value="1"/>
</dbReference>
<keyword evidence="3 8" id="KW-0235">DNA replication</keyword>
<evidence type="ECO:0000256" key="6">
    <source>
        <dbReference type="ARBA" id="ARBA00023121"/>
    </source>
</evidence>
<comment type="function">
    <text evidence="8 10">Plays an essential role in the initiation and regulation of chromosomal replication. ATP-DnaA binds to the origin of replication (oriC) to initiate formation of the DNA replication initiation complex once per cell cycle. Binds the DnaA box (a 9 base pair repeat at the origin) and separates the double-stranded (ds)DNA. Forms a right-handed helical filament on oriC DNA; dsDNA binds to the exterior of the filament while single-stranded (ss)DNA is stabiized in the filament's interior. The ATP-DnaA-oriC complex binds and stabilizes one strand of the AT-rich DNA unwinding element (DUE), permitting loading of DNA polymerase. After initiation quickly degrades to an ADP-DnaA complex that is not apt for DNA replication. Binds acidic phospholipids.</text>
</comment>
<dbReference type="InterPro" id="IPR003593">
    <property type="entry name" value="AAA+_ATPase"/>
</dbReference>
<comment type="similarity">
    <text evidence="1 8 11">Belongs to the DnaA family.</text>
</comment>
<dbReference type="InterPro" id="IPR024633">
    <property type="entry name" value="DnaA_N_dom"/>
</dbReference>
<feature type="binding site" evidence="8">
    <location>
        <position position="176"/>
    </location>
    <ligand>
        <name>ATP</name>
        <dbReference type="ChEBI" id="CHEBI:30616"/>
    </ligand>
</feature>
<dbReference type="Pfam" id="PF00308">
    <property type="entry name" value="Bac_DnaA"/>
    <property type="match status" value="1"/>
</dbReference>
<protein>
    <recommendedName>
        <fullName evidence="8 9">Chromosomal replication initiator protein DnaA</fullName>
    </recommendedName>
</protein>
<feature type="domain" description="Chromosomal replication initiator DnaA C-terminal" evidence="14">
    <location>
        <begin position="376"/>
        <end position="445"/>
    </location>
</feature>
<name>A0A3R6FLQ6_9BACT</name>
<evidence type="ECO:0000259" key="13">
    <source>
        <dbReference type="SMART" id="SM00382"/>
    </source>
</evidence>
<evidence type="ECO:0000256" key="10">
    <source>
        <dbReference type="RuleBase" id="RU000577"/>
    </source>
</evidence>
<keyword evidence="7 8" id="KW-0238">DNA-binding</keyword>
<evidence type="ECO:0000256" key="12">
    <source>
        <dbReference type="SAM" id="MobiDB-lite"/>
    </source>
</evidence>
<feature type="domain" description="AAA+ ATPase" evidence="13">
    <location>
        <begin position="165"/>
        <end position="299"/>
    </location>
</feature>
<feature type="binding site" evidence="8">
    <location>
        <position position="178"/>
    </location>
    <ligand>
        <name>ATP</name>
        <dbReference type="ChEBI" id="CHEBI:30616"/>
    </ligand>
</feature>
<dbReference type="SUPFAM" id="SSF52540">
    <property type="entry name" value="P-loop containing nucleoside triphosphate hydrolases"/>
    <property type="match status" value="1"/>
</dbReference>
<comment type="domain">
    <text evidence="8">Domain I is involved in oligomerization and binding regulators, domain II is flexibile and of varying length in different bacteria, domain III forms the AAA+ region, while domain IV binds dsDNA.</text>
</comment>
<keyword evidence="6 8" id="KW-0446">Lipid-binding</keyword>
<reference evidence="15 16" key="1">
    <citation type="submission" date="2018-08" db="EMBL/GenBank/DDBJ databases">
        <title>A genome reference for cultivated species of the human gut microbiota.</title>
        <authorList>
            <person name="Zou Y."/>
            <person name="Xue W."/>
            <person name="Luo G."/>
        </authorList>
    </citation>
    <scope>NUCLEOTIDE SEQUENCE [LARGE SCALE GENOMIC DNA]</scope>
    <source>
        <strain evidence="15 16">AF42-9</strain>
    </source>
</reference>
<dbReference type="GO" id="GO:0006275">
    <property type="term" value="P:regulation of DNA replication"/>
    <property type="evidence" value="ECO:0007669"/>
    <property type="project" value="UniProtKB-UniRule"/>
</dbReference>
<evidence type="ECO:0000256" key="9">
    <source>
        <dbReference type="NCBIfam" id="TIGR00362"/>
    </source>
</evidence>
<dbReference type="CDD" id="cd00009">
    <property type="entry name" value="AAA"/>
    <property type="match status" value="1"/>
</dbReference>
<dbReference type="Gene3D" id="1.10.1750.10">
    <property type="match status" value="1"/>
</dbReference>
<evidence type="ECO:0000256" key="8">
    <source>
        <dbReference type="HAMAP-Rule" id="MF_00377"/>
    </source>
</evidence>
<evidence type="ECO:0000256" key="5">
    <source>
        <dbReference type="ARBA" id="ARBA00022840"/>
    </source>
</evidence>
<dbReference type="InterPro" id="IPR038454">
    <property type="entry name" value="DnaA_N_sf"/>
</dbReference>
<dbReference type="PANTHER" id="PTHR30050:SF2">
    <property type="entry name" value="CHROMOSOMAL REPLICATION INITIATOR PROTEIN DNAA"/>
    <property type="match status" value="1"/>
</dbReference>
<evidence type="ECO:0000313" key="16">
    <source>
        <dbReference type="Proteomes" id="UP000286598"/>
    </source>
</evidence>
<keyword evidence="4 8" id="KW-0547">Nucleotide-binding</keyword>
<dbReference type="GO" id="GO:0006270">
    <property type="term" value="P:DNA replication initiation"/>
    <property type="evidence" value="ECO:0007669"/>
    <property type="project" value="UniProtKB-UniRule"/>
</dbReference>
<dbReference type="Proteomes" id="UP000286598">
    <property type="component" value="Unassembled WGS sequence"/>
</dbReference>
<evidence type="ECO:0000256" key="1">
    <source>
        <dbReference type="ARBA" id="ARBA00006583"/>
    </source>
</evidence>
<dbReference type="InterPro" id="IPR001957">
    <property type="entry name" value="Chromosome_initiator_DnaA"/>
</dbReference>
<dbReference type="Pfam" id="PF11638">
    <property type="entry name" value="DnaA_N"/>
    <property type="match status" value="1"/>
</dbReference>
<gene>
    <name evidence="8 15" type="primary">dnaA</name>
    <name evidence="15" type="ORF">DW060_02930</name>
</gene>
<dbReference type="Pfam" id="PF08299">
    <property type="entry name" value="Bac_DnaA_C"/>
    <property type="match status" value="1"/>
</dbReference>
<evidence type="ECO:0000256" key="4">
    <source>
        <dbReference type="ARBA" id="ARBA00022741"/>
    </source>
</evidence>
<dbReference type="InterPro" id="IPR010921">
    <property type="entry name" value="Trp_repressor/repl_initiator"/>
</dbReference>
<keyword evidence="2 8" id="KW-0963">Cytoplasm</keyword>
<dbReference type="Gene3D" id="3.30.300.180">
    <property type="match status" value="1"/>
</dbReference>
<evidence type="ECO:0000256" key="2">
    <source>
        <dbReference type="ARBA" id="ARBA00022490"/>
    </source>
</evidence>
<dbReference type="PRINTS" id="PR00051">
    <property type="entry name" value="DNAA"/>
</dbReference>
<evidence type="ECO:0000256" key="11">
    <source>
        <dbReference type="RuleBase" id="RU004227"/>
    </source>
</evidence>
<dbReference type="HAMAP" id="MF_00377">
    <property type="entry name" value="DnaA_bact"/>
    <property type="match status" value="1"/>
</dbReference>
<dbReference type="GO" id="GO:0005524">
    <property type="term" value="F:ATP binding"/>
    <property type="evidence" value="ECO:0007669"/>
    <property type="project" value="UniProtKB-UniRule"/>
</dbReference>
<keyword evidence="5 8" id="KW-0067">ATP-binding</keyword>
<dbReference type="EMBL" id="QRNO01000008">
    <property type="protein sequence ID" value="RHK52137.1"/>
    <property type="molecule type" value="Genomic_DNA"/>
</dbReference>
<dbReference type="OrthoDB" id="9807019at2"/>
<dbReference type="Gene3D" id="1.10.8.60">
    <property type="match status" value="1"/>
</dbReference>
<evidence type="ECO:0000313" key="15">
    <source>
        <dbReference type="EMBL" id="RHK52137.1"/>
    </source>
</evidence>
<dbReference type="InterPro" id="IPR013317">
    <property type="entry name" value="DnaA_dom"/>
</dbReference>
<feature type="binding site" evidence="8">
    <location>
        <position position="180"/>
    </location>
    <ligand>
        <name>ATP</name>
        <dbReference type="ChEBI" id="CHEBI:30616"/>
    </ligand>
</feature>
<organism evidence="15 16">
    <name type="scientific">Leyella stercorea</name>
    <dbReference type="NCBI Taxonomy" id="363265"/>
    <lineage>
        <taxon>Bacteria</taxon>
        <taxon>Pseudomonadati</taxon>
        <taxon>Bacteroidota</taxon>
        <taxon>Bacteroidia</taxon>
        <taxon>Bacteroidales</taxon>
        <taxon>Prevotellaceae</taxon>
        <taxon>Leyella</taxon>
    </lineage>
</organism>
<feature type="region of interest" description="Disordered" evidence="12">
    <location>
        <begin position="90"/>
        <end position="111"/>
    </location>
</feature>
<dbReference type="PANTHER" id="PTHR30050">
    <property type="entry name" value="CHROMOSOMAL REPLICATION INITIATOR PROTEIN DNAA"/>
    <property type="match status" value="1"/>
</dbReference>
<dbReference type="InterPro" id="IPR018312">
    <property type="entry name" value="Chromosome_initiator_DnaA_CS"/>
</dbReference>
<evidence type="ECO:0000256" key="3">
    <source>
        <dbReference type="ARBA" id="ARBA00022705"/>
    </source>
</evidence>
<dbReference type="InterPro" id="IPR013159">
    <property type="entry name" value="DnaA_C"/>
</dbReference>
<evidence type="ECO:0000259" key="14">
    <source>
        <dbReference type="SMART" id="SM00760"/>
    </source>
</evidence>
<dbReference type="GO" id="GO:0003688">
    <property type="term" value="F:DNA replication origin binding"/>
    <property type="evidence" value="ECO:0007669"/>
    <property type="project" value="UniProtKB-UniRule"/>
</dbReference>
<dbReference type="InterPro" id="IPR020591">
    <property type="entry name" value="Chromosome_initiator_DnaA-like"/>
</dbReference>
<dbReference type="PROSITE" id="PS01008">
    <property type="entry name" value="DNAA"/>
    <property type="match status" value="1"/>
</dbReference>
<dbReference type="SUPFAM" id="SSF48295">
    <property type="entry name" value="TrpR-like"/>
    <property type="match status" value="1"/>
</dbReference>
<sequence>MNVSPNVLWDKCLALIRENLSEQQFNAWFKGIVFESFNEETKTVLLRVPSPFVYEYLEENYVDLLRKVLTRNFGQGINLSYRIVTDNENKKTQTIESDEPTDEALKPRQREGVNQAPTMLDASPVQQIDSQLNPHLTFNNYIEGNSNKLTRSIGLSISEHPQMTSFNPFFVFGPSGCGKTHLINAMGVETKRMYPEKRVLYISARLFEVQYTNAVLRNTINDFINFYQTIDVLIVDDVQEWEGKTGTQNTFFHIFNHLFRNGKRIILACDRPPVELKGMNERLITRFSSGLIAEMEKPNVQLCADILRRQIKHDGLNIPEDVVEFIASTANGSVRELQGVINSLMAYSVVYNCDIDMQLAQRIIKRSVKVNEEPLTIDEIIESVCQHYNVTTANVNSRSRKKEYVMARQVSIYLAQKYTKLSASRIGRMVGGRDHATVIYSCNQVEQRIKIDKKFSSEISSIENSFKMKN</sequence>